<dbReference type="InterPro" id="IPR036388">
    <property type="entry name" value="WH-like_DNA-bd_sf"/>
</dbReference>
<dbReference type="InterPro" id="IPR016032">
    <property type="entry name" value="Sig_transdc_resp-reg_C-effctor"/>
</dbReference>
<dbReference type="PANTHER" id="PTHR35807">
    <property type="entry name" value="TRANSCRIPTIONAL REGULATOR REDD-RELATED"/>
    <property type="match status" value="1"/>
</dbReference>
<reference evidence="3" key="1">
    <citation type="submission" date="2018-01" db="EMBL/GenBank/DDBJ databases">
        <authorList>
            <person name="Clerissi C."/>
        </authorList>
    </citation>
    <scope>NUCLEOTIDE SEQUENCE</scope>
    <source>
        <strain evidence="3">Cupriavidus oxalaticus LMG 2235</strain>
    </source>
</reference>
<protein>
    <recommendedName>
        <fullName evidence="2">Bacterial transcriptional activator domain-containing protein</fullName>
    </recommendedName>
</protein>
<name>A0A375GJ76_9BURK</name>
<organism evidence="3">
    <name type="scientific">Cupriavidus oxalaticus</name>
    <dbReference type="NCBI Taxonomy" id="96344"/>
    <lineage>
        <taxon>Bacteria</taxon>
        <taxon>Pseudomonadati</taxon>
        <taxon>Pseudomonadota</taxon>
        <taxon>Betaproteobacteria</taxon>
        <taxon>Burkholderiales</taxon>
        <taxon>Burkholderiaceae</taxon>
        <taxon>Cupriavidus</taxon>
    </lineage>
</organism>
<feature type="region of interest" description="Disordered" evidence="1">
    <location>
        <begin position="295"/>
        <end position="320"/>
    </location>
</feature>
<dbReference type="GO" id="GO:0003677">
    <property type="term" value="F:DNA binding"/>
    <property type="evidence" value="ECO:0007669"/>
    <property type="project" value="InterPro"/>
</dbReference>
<sequence>MFQVVPVPIFCRARGRARGSLRGIAVESHRPPDTGIPPVQIRMLGPLGVRQQGVALPLPASRKVRALLAYLALAPRPVLRSQLCELLWEVPNDPRGELRWCLSRIRKLIDSDARQRLLTSGESIWLDLADGFVDALAVSQAMEAGVTTLAAERQRGLAVLFEGDFLEGLDLARCPAFSTWLTAQRRRFRACHAALLEQLAQGAAGEETFGYLDKWRELAPFDQHVHATILAALARQGRLREGEEHVAATTRLFEAEGLDSRPIRNAWRSAMAASAAWRCCSKGISWKASTLRAARRSARGSPRNGGASAPATPHCWSSSRRVLPARRRSATWTSGANWRHSTSMCTPPSLPRLPARAAFAKGKSMSPQPLGCSRPKGWTAGRSAMPGARPWLHRWPGWPAAPQSSK</sequence>
<accession>A0A375GJ76</accession>
<dbReference type="SMART" id="SM01043">
    <property type="entry name" value="BTAD"/>
    <property type="match status" value="1"/>
</dbReference>
<dbReference type="InterPro" id="IPR005158">
    <property type="entry name" value="BTAD"/>
</dbReference>
<comment type="caution">
    <text evidence="3">The sequence shown here is derived from an EMBL/GenBank/DDBJ whole genome shotgun (WGS) entry which is preliminary data.</text>
</comment>
<feature type="region of interest" description="Disordered" evidence="1">
    <location>
        <begin position="386"/>
        <end position="406"/>
    </location>
</feature>
<feature type="compositionally biased region" description="Low complexity" evidence="1">
    <location>
        <begin position="299"/>
        <end position="309"/>
    </location>
</feature>
<evidence type="ECO:0000259" key="2">
    <source>
        <dbReference type="SMART" id="SM01043"/>
    </source>
</evidence>
<dbReference type="Gene3D" id="1.10.10.10">
    <property type="entry name" value="Winged helix-like DNA-binding domain superfamily/Winged helix DNA-binding domain"/>
    <property type="match status" value="1"/>
</dbReference>
<evidence type="ECO:0000256" key="1">
    <source>
        <dbReference type="SAM" id="MobiDB-lite"/>
    </source>
</evidence>
<dbReference type="GO" id="GO:0006355">
    <property type="term" value="P:regulation of DNA-templated transcription"/>
    <property type="evidence" value="ECO:0007669"/>
    <property type="project" value="InterPro"/>
</dbReference>
<dbReference type="Proteomes" id="UP000256862">
    <property type="component" value="Plasmid CO2235_mp"/>
</dbReference>
<dbReference type="InterPro" id="IPR051677">
    <property type="entry name" value="AfsR-DnrI-RedD_regulator"/>
</dbReference>
<proteinExistence type="predicted"/>
<feature type="domain" description="Bacterial transcriptional activator" evidence="2">
    <location>
        <begin position="133"/>
        <end position="271"/>
    </location>
</feature>
<dbReference type="SUPFAM" id="SSF46894">
    <property type="entry name" value="C-terminal effector domain of the bipartite response regulators"/>
    <property type="match status" value="1"/>
</dbReference>
<evidence type="ECO:0000313" key="3">
    <source>
        <dbReference type="EMBL" id="SPC24391.1"/>
    </source>
</evidence>
<gene>
    <name evidence="3" type="ORF">CO2235_MP80271</name>
</gene>
<dbReference type="AlphaFoldDB" id="A0A375GJ76"/>
<dbReference type="EMBL" id="OGUS01000143">
    <property type="protein sequence ID" value="SPC24391.1"/>
    <property type="molecule type" value="Genomic_DNA"/>
</dbReference>